<dbReference type="EMBL" id="BJMM01000031">
    <property type="protein sequence ID" value="GEB52465.1"/>
    <property type="molecule type" value="Genomic_DNA"/>
</dbReference>
<organism evidence="4 5">
    <name type="scientific">Streptomyces cacaoi</name>
    <dbReference type="NCBI Taxonomy" id="1898"/>
    <lineage>
        <taxon>Bacteria</taxon>
        <taxon>Bacillati</taxon>
        <taxon>Actinomycetota</taxon>
        <taxon>Actinomycetes</taxon>
        <taxon>Kitasatosporales</taxon>
        <taxon>Streptomycetaceae</taxon>
        <taxon>Streptomyces</taxon>
    </lineage>
</organism>
<feature type="domain" description="AMP-binding enzyme C-terminal" evidence="3">
    <location>
        <begin position="440"/>
        <end position="516"/>
    </location>
</feature>
<reference evidence="4 5" key="1">
    <citation type="submission" date="2019-06" db="EMBL/GenBank/DDBJ databases">
        <title>Whole genome shotgun sequence of Streptomyces cacaoi subsp. cacaoi NBRC 12748.</title>
        <authorList>
            <person name="Hosoyama A."/>
            <person name="Uohara A."/>
            <person name="Ohji S."/>
            <person name="Ichikawa N."/>
        </authorList>
    </citation>
    <scope>NUCLEOTIDE SEQUENCE [LARGE SCALE GENOMIC DNA]</scope>
    <source>
        <strain evidence="4 5">NBRC 12748</strain>
    </source>
</reference>
<name>A0A4Y3R4A5_STRCI</name>
<comment type="caution">
    <text evidence="4">The sequence shown here is derived from an EMBL/GenBank/DDBJ whole genome shotgun (WGS) entry which is preliminary data.</text>
</comment>
<dbReference type="GO" id="GO:0031177">
    <property type="term" value="F:phosphopantetheine binding"/>
    <property type="evidence" value="ECO:0007669"/>
    <property type="project" value="TreeGrafter"/>
</dbReference>
<dbReference type="PROSITE" id="PS00455">
    <property type="entry name" value="AMP_BINDING"/>
    <property type="match status" value="1"/>
</dbReference>
<dbReference type="Pfam" id="PF13193">
    <property type="entry name" value="AMP-binding_C"/>
    <property type="match status" value="1"/>
</dbReference>
<dbReference type="SUPFAM" id="SSF56801">
    <property type="entry name" value="Acetyl-CoA synthetase-like"/>
    <property type="match status" value="1"/>
</dbReference>
<keyword evidence="5" id="KW-1185">Reference proteome</keyword>
<evidence type="ECO:0000259" key="2">
    <source>
        <dbReference type="Pfam" id="PF00501"/>
    </source>
</evidence>
<dbReference type="GO" id="GO:0005737">
    <property type="term" value="C:cytoplasm"/>
    <property type="evidence" value="ECO:0007669"/>
    <property type="project" value="TreeGrafter"/>
</dbReference>
<evidence type="ECO:0000313" key="5">
    <source>
        <dbReference type="Proteomes" id="UP000319210"/>
    </source>
</evidence>
<dbReference type="GO" id="GO:0043041">
    <property type="term" value="P:amino acid activation for nonribosomal peptide biosynthetic process"/>
    <property type="evidence" value="ECO:0007669"/>
    <property type="project" value="TreeGrafter"/>
</dbReference>
<dbReference type="OrthoDB" id="3802848at2"/>
<feature type="compositionally biased region" description="Low complexity" evidence="1">
    <location>
        <begin position="380"/>
        <end position="395"/>
    </location>
</feature>
<sequence length="536" mass="55440">MREHLGLAGGFLGQVRARPDAPALVWQGEEVSYRALYEAAGRERERLALLGLAPAEPVGVLAPKSPATIALVLACVLTGRPFLLPSPALADAQLADLFAQAGCRAVLAPQGTAERVLPDSGVASQPVPDGTTFMLTTSGSTGLPKIVPLGAAAVDRFTAWAGPAFGIGPGTGVLNHAPLNFDLCLLDVWTTLAHGGHVVLVDPDRGVRGGHLLGLLESGTVHVVQAVPMVHALVADAARRAGVRRLPAVRHLMVTGDAVPQRVLVQLPGLFPNARLHNIYGCTETNDSFVHEIDRDAVHRPVPIGRPVPGAAALVVDADGAVVEGPGAGELYVSTPFQSPGYLDRTRHRGAFTGHPAALRPAGEAPADGADSGADGGSDAGSDPEQADGAHVGADGGADAARAWFRTGDLVRRDAEGRLHLTGRRDHQVKVRGVAVNTAEVERVLLGHPAVLEAGVTARPDPLTGRSLVARVRRRPGAALNSLQLKQHCALGLPKAAVPSALTVVDGPLPKTSTGKVDRTALGRLSELPTAEGRTS</sequence>
<evidence type="ECO:0000259" key="3">
    <source>
        <dbReference type="Pfam" id="PF13193"/>
    </source>
</evidence>
<dbReference type="AlphaFoldDB" id="A0A4Y3R4A5"/>
<dbReference type="GO" id="GO:0044550">
    <property type="term" value="P:secondary metabolite biosynthetic process"/>
    <property type="evidence" value="ECO:0007669"/>
    <property type="project" value="TreeGrafter"/>
</dbReference>
<dbReference type="PANTHER" id="PTHR45527:SF1">
    <property type="entry name" value="FATTY ACID SYNTHASE"/>
    <property type="match status" value="1"/>
</dbReference>
<dbReference type="InterPro" id="IPR020845">
    <property type="entry name" value="AMP-binding_CS"/>
</dbReference>
<feature type="region of interest" description="Disordered" evidence="1">
    <location>
        <begin position="353"/>
        <end position="395"/>
    </location>
</feature>
<dbReference type="InterPro" id="IPR045851">
    <property type="entry name" value="AMP-bd_C_sf"/>
</dbReference>
<dbReference type="Gene3D" id="3.30.300.30">
    <property type="match status" value="1"/>
</dbReference>
<evidence type="ECO:0000256" key="1">
    <source>
        <dbReference type="SAM" id="MobiDB-lite"/>
    </source>
</evidence>
<dbReference type="InterPro" id="IPR042099">
    <property type="entry name" value="ANL_N_sf"/>
</dbReference>
<dbReference type="InterPro" id="IPR025110">
    <property type="entry name" value="AMP-bd_C"/>
</dbReference>
<feature type="domain" description="AMP-dependent synthetase/ligase" evidence="2">
    <location>
        <begin position="123"/>
        <end position="343"/>
    </location>
</feature>
<dbReference type="Pfam" id="PF00501">
    <property type="entry name" value="AMP-binding"/>
    <property type="match status" value="2"/>
</dbReference>
<gene>
    <name evidence="4" type="ORF">SCA03_50160</name>
</gene>
<dbReference type="Proteomes" id="UP000319210">
    <property type="component" value="Unassembled WGS sequence"/>
</dbReference>
<evidence type="ECO:0008006" key="6">
    <source>
        <dbReference type="Google" id="ProtNLM"/>
    </source>
</evidence>
<feature type="domain" description="AMP-dependent synthetase/ligase" evidence="2">
    <location>
        <begin position="14"/>
        <end position="112"/>
    </location>
</feature>
<dbReference type="PANTHER" id="PTHR45527">
    <property type="entry name" value="NONRIBOSOMAL PEPTIDE SYNTHETASE"/>
    <property type="match status" value="1"/>
</dbReference>
<proteinExistence type="predicted"/>
<protein>
    <recommendedName>
        <fullName evidence="6">Acyl-CoA synthetase</fullName>
    </recommendedName>
</protein>
<dbReference type="InterPro" id="IPR000873">
    <property type="entry name" value="AMP-dep_synth/lig_dom"/>
</dbReference>
<accession>A0A4Y3R4A5</accession>
<feature type="compositionally biased region" description="Low complexity" evidence="1">
    <location>
        <begin position="361"/>
        <end position="373"/>
    </location>
</feature>
<evidence type="ECO:0000313" key="4">
    <source>
        <dbReference type="EMBL" id="GEB52465.1"/>
    </source>
</evidence>
<dbReference type="RefSeq" id="WP_141275658.1">
    <property type="nucleotide sequence ID" value="NZ_BJMM01000031.1"/>
</dbReference>
<dbReference type="Gene3D" id="3.40.50.12780">
    <property type="entry name" value="N-terminal domain of ligase-like"/>
    <property type="match status" value="1"/>
</dbReference>